<reference evidence="1" key="2">
    <citation type="journal article" date="2022" name="New Phytol.">
        <title>Evolutionary transition to the ectomycorrhizal habit in the genomes of a hyperdiverse lineage of mushroom-forming fungi.</title>
        <authorList>
            <person name="Looney B."/>
            <person name="Miyauchi S."/>
            <person name="Morin E."/>
            <person name="Drula E."/>
            <person name="Courty P.E."/>
            <person name="Kohler A."/>
            <person name="Kuo A."/>
            <person name="LaButti K."/>
            <person name="Pangilinan J."/>
            <person name="Lipzen A."/>
            <person name="Riley R."/>
            <person name="Andreopoulos W."/>
            <person name="He G."/>
            <person name="Johnson J."/>
            <person name="Nolan M."/>
            <person name="Tritt A."/>
            <person name="Barry K.W."/>
            <person name="Grigoriev I.V."/>
            <person name="Nagy L.G."/>
            <person name="Hibbett D."/>
            <person name="Henrissat B."/>
            <person name="Matheny P.B."/>
            <person name="Labbe J."/>
            <person name="Martin F.M."/>
        </authorList>
    </citation>
    <scope>NUCLEOTIDE SEQUENCE</scope>
    <source>
        <strain evidence="1">FP105234-sp</strain>
    </source>
</reference>
<name>A0ACB8R5R2_9AGAM</name>
<accession>A0ACB8R5R2</accession>
<dbReference type="EMBL" id="MU276318">
    <property type="protein sequence ID" value="KAI0039333.1"/>
    <property type="molecule type" value="Genomic_DNA"/>
</dbReference>
<dbReference type="Proteomes" id="UP000814033">
    <property type="component" value="Unassembled WGS sequence"/>
</dbReference>
<sequence>MLEIGGHVDIEAGGNAVKGLQEEAAFVMTGAMARRIYCANDISERVGGETKEDARHISVQRPSRWKMREVWGVKPRGVGGYMVPGQTMRRGQRVGHGRASVQRATGLGRSRAGAARHRPAAAFGKNIALVREEQCLDCSEERDLAGGSRTTCSVVSDGLFWGAGVVNLVRQTVSRRALVQSGRGQDRGDKQAANALRRASATSGRALAATGSSGL</sequence>
<evidence type="ECO:0000313" key="2">
    <source>
        <dbReference type="Proteomes" id="UP000814033"/>
    </source>
</evidence>
<gene>
    <name evidence="1" type="ORF">FA95DRAFT_1577654</name>
</gene>
<keyword evidence="2" id="KW-1185">Reference proteome</keyword>
<evidence type="ECO:0000313" key="1">
    <source>
        <dbReference type="EMBL" id="KAI0039333.1"/>
    </source>
</evidence>
<reference evidence="1" key="1">
    <citation type="submission" date="2021-02" db="EMBL/GenBank/DDBJ databases">
        <authorList>
            <consortium name="DOE Joint Genome Institute"/>
            <person name="Ahrendt S."/>
            <person name="Looney B.P."/>
            <person name="Miyauchi S."/>
            <person name="Morin E."/>
            <person name="Drula E."/>
            <person name="Courty P.E."/>
            <person name="Chicoki N."/>
            <person name="Fauchery L."/>
            <person name="Kohler A."/>
            <person name="Kuo A."/>
            <person name="Labutti K."/>
            <person name="Pangilinan J."/>
            <person name="Lipzen A."/>
            <person name="Riley R."/>
            <person name="Andreopoulos W."/>
            <person name="He G."/>
            <person name="Johnson J."/>
            <person name="Barry K.W."/>
            <person name="Grigoriev I.V."/>
            <person name="Nagy L."/>
            <person name="Hibbett D."/>
            <person name="Henrissat B."/>
            <person name="Matheny P.B."/>
            <person name="Labbe J."/>
            <person name="Martin F."/>
        </authorList>
    </citation>
    <scope>NUCLEOTIDE SEQUENCE</scope>
    <source>
        <strain evidence="1">FP105234-sp</strain>
    </source>
</reference>
<protein>
    <submittedName>
        <fullName evidence="1">Uncharacterized protein</fullName>
    </submittedName>
</protein>
<comment type="caution">
    <text evidence="1">The sequence shown here is derived from an EMBL/GenBank/DDBJ whole genome shotgun (WGS) entry which is preliminary data.</text>
</comment>
<proteinExistence type="predicted"/>
<organism evidence="1 2">
    <name type="scientific">Auriscalpium vulgare</name>
    <dbReference type="NCBI Taxonomy" id="40419"/>
    <lineage>
        <taxon>Eukaryota</taxon>
        <taxon>Fungi</taxon>
        <taxon>Dikarya</taxon>
        <taxon>Basidiomycota</taxon>
        <taxon>Agaricomycotina</taxon>
        <taxon>Agaricomycetes</taxon>
        <taxon>Russulales</taxon>
        <taxon>Auriscalpiaceae</taxon>
        <taxon>Auriscalpium</taxon>
    </lineage>
</organism>